<dbReference type="PANTHER" id="PTHR44520">
    <property type="entry name" value="RESPONSE REGULATOR RCP1-RELATED"/>
    <property type="match status" value="1"/>
</dbReference>
<dbReference type="Pfam" id="PF00072">
    <property type="entry name" value="Response_reg"/>
    <property type="match status" value="1"/>
</dbReference>
<dbReference type="InterPro" id="IPR001789">
    <property type="entry name" value="Sig_transdc_resp-reg_receiver"/>
</dbReference>
<dbReference type="InterPro" id="IPR011006">
    <property type="entry name" value="CheY-like_superfamily"/>
</dbReference>
<dbReference type="SUPFAM" id="SSF52172">
    <property type="entry name" value="CheY-like"/>
    <property type="match status" value="1"/>
</dbReference>
<feature type="modified residue" description="4-aspartylphosphate" evidence="1">
    <location>
        <position position="68"/>
    </location>
</feature>
<dbReference type="PANTHER" id="PTHR44520:SF2">
    <property type="entry name" value="RESPONSE REGULATOR RCP1"/>
    <property type="match status" value="1"/>
</dbReference>
<dbReference type="Gene3D" id="3.40.50.2300">
    <property type="match status" value="1"/>
</dbReference>
<dbReference type="InterPro" id="IPR052893">
    <property type="entry name" value="TCS_response_regulator"/>
</dbReference>
<evidence type="ECO:0000313" key="3">
    <source>
        <dbReference type="EMBL" id="WNZ43744.1"/>
    </source>
</evidence>
<dbReference type="PROSITE" id="PS50110">
    <property type="entry name" value="RESPONSE_REGULATORY"/>
    <property type="match status" value="1"/>
</dbReference>
<evidence type="ECO:0000256" key="1">
    <source>
        <dbReference type="PROSITE-ProRule" id="PRU00169"/>
    </source>
</evidence>
<name>A0AA96WT85_LEPBY</name>
<accession>A0AA96WT85</accession>
<gene>
    <name evidence="3" type="ORF">Q2T42_18040</name>
</gene>
<feature type="domain" description="Response regulatory" evidence="2">
    <location>
        <begin position="10"/>
        <end position="135"/>
    </location>
</feature>
<organism evidence="3">
    <name type="scientific">Leptolyngbya boryana CZ1</name>
    <dbReference type="NCBI Taxonomy" id="3060204"/>
    <lineage>
        <taxon>Bacteria</taxon>
        <taxon>Bacillati</taxon>
        <taxon>Cyanobacteriota</taxon>
        <taxon>Cyanophyceae</taxon>
        <taxon>Leptolyngbyales</taxon>
        <taxon>Leptolyngbyaceae</taxon>
        <taxon>Leptolyngbya group</taxon>
        <taxon>Leptolyngbya</taxon>
    </lineage>
</organism>
<evidence type="ECO:0000259" key="2">
    <source>
        <dbReference type="PROSITE" id="PS50110"/>
    </source>
</evidence>
<dbReference type="GO" id="GO:0000160">
    <property type="term" value="P:phosphorelay signal transduction system"/>
    <property type="evidence" value="ECO:0007669"/>
    <property type="project" value="InterPro"/>
</dbReference>
<dbReference type="SMART" id="SM00448">
    <property type="entry name" value="REC"/>
    <property type="match status" value="1"/>
</dbReference>
<dbReference type="AlphaFoldDB" id="A0AA96WT85"/>
<reference evidence="3" key="2">
    <citation type="submission" date="2023-07" db="EMBL/GenBank/DDBJ databases">
        <authorList>
            <person name="Bai X.-H."/>
            <person name="Wang H.-H."/>
            <person name="Wang J."/>
            <person name="Ma M.-Y."/>
            <person name="Hu H.-H."/>
            <person name="Song Z.-L."/>
            <person name="Ma H.-G."/>
            <person name="Fan Y."/>
            <person name="Du C.-Y."/>
            <person name="Xu J.-C."/>
        </authorList>
    </citation>
    <scope>NUCLEOTIDE SEQUENCE</scope>
    <source>
        <strain evidence="3">CZ1</strain>
    </source>
</reference>
<dbReference type="CDD" id="cd17557">
    <property type="entry name" value="REC_Rcp-like"/>
    <property type="match status" value="1"/>
</dbReference>
<dbReference type="RefSeq" id="WP_316425917.1">
    <property type="nucleotide sequence ID" value="NZ_CP130144.1"/>
</dbReference>
<reference evidence="3" key="1">
    <citation type="journal article" date="2023" name="Plants (Basel)">
        <title>Genomic Analysis of Leptolyngbya boryana CZ1 Reveals Efficient Carbon Fixation Modules.</title>
        <authorList>
            <person name="Bai X."/>
            <person name="Wang H."/>
            <person name="Cheng W."/>
            <person name="Wang J."/>
            <person name="Ma M."/>
            <person name="Hu H."/>
            <person name="Song Z."/>
            <person name="Ma H."/>
            <person name="Fan Y."/>
            <person name="Du C."/>
            <person name="Xu J."/>
        </authorList>
    </citation>
    <scope>NUCLEOTIDE SEQUENCE</scope>
    <source>
        <strain evidence="3">CZ1</strain>
    </source>
</reference>
<keyword evidence="1" id="KW-0597">Phosphoprotein</keyword>
<proteinExistence type="predicted"/>
<protein>
    <submittedName>
        <fullName evidence="3">Response regulator</fullName>
    </submittedName>
</protein>
<sequence>MMTSHARLLKILLVEDSRSDAVLIQRTLRGSKLVNELHLVRDGVAATDFLYRRGEYVDAPRPDLILLDLNLPKKNGREVLAEIKADEDLMTIPVVVLTTSSDEADILRSYQLHANCYMVKPVDLEQFVEVVKSIEHFWLALVELPPEQS</sequence>
<dbReference type="EMBL" id="CP130144">
    <property type="protein sequence ID" value="WNZ43744.1"/>
    <property type="molecule type" value="Genomic_DNA"/>
</dbReference>